<keyword evidence="4 5" id="KW-0472">Membrane</keyword>
<organism evidence="7 8">
    <name type="scientific">Actinomadura craniellae</name>
    <dbReference type="NCBI Taxonomy" id="2231787"/>
    <lineage>
        <taxon>Bacteria</taxon>
        <taxon>Bacillati</taxon>
        <taxon>Actinomycetota</taxon>
        <taxon>Actinomycetes</taxon>
        <taxon>Streptosporangiales</taxon>
        <taxon>Thermomonosporaceae</taxon>
        <taxon>Actinomadura</taxon>
    </lineage>
</organism>
<evidence type="ECO:0000256" key="2">
    <source>
        <dbReference type="ARBA" id="ARBA00022692"/>
    </source>
</evidence>
<dbReference type="InterPro" id="IPR010652">
    <property type="entry name" value="DUF1232"/>
</dbReference>
<feature type="transmembrane region" description="Helical" evidence="5">
    <location>
        <begin position="69"/>
        <end position="86"/>
    </location>
</feature>
<evidence type="ECO:0000256" key="3">
    <source>
        <dbReference type="ARBA" id="ARBA00022989"/>
    </source>
</evidence>
<comment type="subcellular location">
    <subcellularLocation>
        <location evidence="1">Endomembrane system</location>
        <topology evidence="1">Multi-pass membrane protein</topology>
    </subcellularLocation>
</comment>
<evidence type="ECO:0000259" key="6">
    <source>
        <dbReference type="Pfam" id="PF06803"/>
    </source>
</evidence>
<protein>
    <recommendedName>
        <fullName evidence="6">DUF1232 domain-containing protein</fullName>
    </recommendedName>
</protein>
<comment type="caution">
    <text evidence="7">The sequence shown here is derived from an EMBL/GenBank/DDBJ whole genome shotgun (WGS) entry which is preliminary data.</text>
</comment>
<feature type="transmembrane region" description="Helical" evidence="5">
    <location>
        <begin position="28"/>
        <end position="49"/>
    </location>
</feature>
<evidence type="ECO:0000313" key="7">
    <source>
        <dbReference type="EMBL" id="RAY11137.1"/>
    </source>
</evidence>
<feature type="domain" description="DUF1232" evidence="6">
    <location>
        <begin position="72"/>
        <end position="107"/>
    </location>
</feature>
<name>A0A365GWD4_9ACTN</name>
<dbReference type="Proteomes" id="UP000251891">
    <property type="component" value="Unassembled WGS sequence"/>
</dbReference>
<evidence type="ECO:0000313" key="8">
    <source>
        <dbReference type="Proteomes" id="UP000251891"/>
    </source>
</evidence>
<keyword evidence="8" id="KW-1185">Reference proteome</keyword>
<evidence type="ECO:0000256" key="5">
    <source>
        <dbReference type="SAM" id="Phobius"/>
    </source>
</evidence>
<dbReference type="AlphaFoldDB" id="A0A365GWD4"/>
<evidence type="ECO:0000256" key="4">
    <source>
        <dbReference type="ARBA" id="ARBA00023136"/>
    </source>
</evidence>
<dbReference type="Pfam" id="PF06803">
    <property type="entry name" value="DUF1232"/>
    <property type="match status" value="1"/>
</dbReference>
<evidence type="ECO:0000256" key="1">
    <source>
        <dbReference type="ARBA" id="ARBA00004127"/>
    </source>
</evidence>
<accession>A0A365GWD4</accession>
<dbReference type="OrthoDB" id="3482361at2"/>
<dbReference type="RefSeq" id="WP_111871836.1">
    <property type="nucleotide sequence ID" value="NZ_QLYX01000021.1"/>
</dbReference>
<reference evidence="7 8" key="1">
    <citation type="submission" date="2018-06" db="EMBL/GenBank/DDBJ databases">
        <title>Actinomadura craniellae sp. nov. isolated from marine sponge Craniella sp.</title>
        <authorList>
            <person name="Li L."/>
            <person name="Xu Q.H."/>
            <person name="Lin H.W."/>
            <person name="Lu Y.H."/>
        </authorList>
    </citation>
    <scope>NUCLEOTIDE SEQUENCE [LARGE SCALE GENOMIC DNA]</scope>
    <source>
        <strain evidence="7 8">LHW63021</strain>
    </source>
</reference>
<keyword evidence="2 5" id="KW-0812">Transmembrane</keyword>
<keyword evidence="3 5" id="KW-1133">Transmembrane helix</keyword>
<dbReference type="GO" id="GO:0012505">
    <property type="term" value="C:endomembrane system"/>
    <property type="evidence" value="ECO:0007669"/>
    <property type="project" value="UniProtKB-SubCell"/>
</dbReference>
<proteinExistence type="predicted"/>
<feature type="transmembrane region" description="Helical" evidence="5">
    <location>
        <begin position="92"/>
        <end position="112"/>
    </location>
</feature>
<dbReference type="EMBL" id="QLYX01000021">
    <property type="protein sequence ID" value="RAY11137.1"/>
    <property type="molecule type" value="Genomic_DNA"/>
</dbReference>
<sequence>MVWCGIAVLIAGAILAFTADGELAGADLSVLGLVTMALGAALTVAGLVLRRLARRRRAARADGGYRTGTGKIAAMVAAAVYILSPLDIVPDVFLPVGVVDDATALAWLVFAFGQEAARRHRAARPTPYAAERSPQGR</sequence>
<gene>
    <name evidence="7" type="ORF">DPM19_32040</name>
</gene>